<dbReference type="SUPFAM" id="SSF48179">
    <property type="entry name" value="6-phosphogluconate dehydrogenase C-terminal domain-like"/>
    <property type="match status" value="1"/>
</dbReference>
<evidence type="ECO:0000256" key="8">
    <source>
        <dbReference type="ARBA" id="ARBA00023128"/>
    </source>
</evidence>
<evidence type="ECO:0000256" key="9">
    <source>
        <dbReference type="ARBA" id="ARBA00049197"/>
    </source>
</evidence>
<dbReference type="Pfam" id="PF14833">
    <property type="entry name" value="NAD_binding_11"/>
    <property type="match status" value="1"/>
</dbReference>
<protein>
    <recommendedName>
        <fullName evidence="11">3-hydroxyisobutyrate dehydrogenase</fullName>
        <shortName evidence="11">HIBADH</shortName>
        <ecNumber evidence="11">1.1.1.31</ecNumber>
    </recommendedName>
</protein>
<dbReference type="UniPathway" id="UPA00362"/>
<feature type="active site" evidence="10">
    <location>
        <position position="205"/>
    </location>
</feature>
<keyword evidence="5" id="KW-0809">Transit peptide</keyword>
<comment type="catalytic activity">
    <reaction evidence="9 11">
        <text>3-hydroxy-2-methylpropanoate + NAD(+) = 2-methyl-3-oxopropanoate + NADH + H(+)</text>
        <dbReference type="Rhea" id="RHEA:17681"/>
        <dbReference type="ChEBI" id="CHEBI:11805"/>
        <dbReference type="ChEBI" id="CHEBI:15378"/>
        <dbReference type="ChEBI" id="CHEBI:57540"/>
        <dbReference type="ChEBI" id="CHEBI:57700"/>
        <dbReference type="ChEBI" id="CHEBI:57945"/>
        <dbReference type="EC" id="1.1.1.31"/>
    </reaction>
</comment>
<dbReference type="PANTHER" id="PTHR22981:SF7">
    <property type="entry name" value="3-HYDROXYISOBUTYRATE DEHYDROGENASE, MITOCHONDRIAL"/>
    <property type="match status" value="1"/>
</dbReference>
<dbReference type="SUPFAM" id="SSF51735">
    <property type="entry name" value="NAD(P)-binding Rossmann-fold domains"/>
    <property type="match status" value="1"/>
</dbReference>
<dbReference type="Pfam" id="PF03446">
    <property type="entry name" value="NAD_binding_2"/>
    <property type="match status" value="1"/>
</dbReference>
<reference evidence="14" key="1">
    <citation type="submission" date="2018-01" db="EMBL/GenBank/DDBJ databases">
        <title>An insight into the sialome of Amazonian anophelines.</title>
        <authorList>
            <person name="Ribeiro J.M."/>
            <person name="Scarpassa V."/>
            <person name="Calvo E."/>
        </authorList>
    </citation>
    <scope>NUCLEOTIDE SEQUENCE</scope>
    <source>
        <tissue evidence="14">Salivary glands</tissue>
    </source>
</reference>
<evidence type="ECO:0000256" key="10">
    <source>
        <dbReference type="PIRSR" id="PIRSR000103-1"/>
    </source>
</evidence>
<evidence type="ECO:0000259" key="13">
    <source>
        <dbReference type="Pfam" id="PF14833"/>
    </source>
</evidence>
<evidence type="ECO:0000256" key="1">
    <source>
        <dbReference type="ARBA" id="ARBA00004173"/>
    </source>
</evidence>
<dbReference type="Gene3D" id="1.10.1040.10">
    <property type="entry name" value="N-(1-d-carboxylethyl)-l-norvaline Dehydrogenase, domain 2"/>
    <property type="match status" value="1"/>
</dbReference>
<dbReference type="Gene3D" id="3.40.50.720">
    <property type="entry name" value="NAD(P)-binding Rossmann-like Domain"/>
    <property type="match status" value="1"/>
</dbReference>
<dbReference type="NCBIfam" id="TIGR01692">
    <property type="entry name" value="HIBADH"/>
    <property type="match status" value="1"/>
</dbReference>
<feature type="domain" description="3-hydroxyisobutyrate dehydrogenase-like NAD-binding" evidence="13">
    <location>
        <begin position="199"/>
        <end position="324"/>
    </location>
</feature>
<dbReference type="FunFam" id="1.10.1040.10:FF:000006">
    <property type="entry name" value="3-hydroxyisobutyrate dehydrogenase"/>
    <property type="match status" value="1"/>
</dbReference>
<evidence type="ECO:0000259" key="12">
    <source>
        <dbReference type="Pfam" id="PF03446"/>
    </source>
</evidence>
<dbReference type="InterPro" id="IPR008927">
    <property type="entry name" value="6-PGluconate_DH-like_C_sf"/>
</dbReference>
<dbReference type="GO" id="GO:0050661">
    <property type="term" value="F:NADP binding"/>
    <property type="evidence" value="ECO:0007669"/>
    <property type="project" value="InterPro"/>
</dbReference>
<dbReference type="GO" id="GO:0008442">
    <property type="term" value="F:3-hydroxyisobutyrate dehydrogenase activity"/>
    <property type="evidence" value="ECO:0007669"/>
    <property type="project" value="UniProtKB-EC"/>
</dbReference>
<dbReference type="InterPro" id="IPR006115">
    <property type="entry name" value="6PGDH_NADP-bd"/>
</dbReference>
<comment type="similarity">
    <text evidence="3">Belongs to the HIBADH-related family. 3-hydroxyisobutyrate dehydrogenase subfamily.</text>
</comment>
<dbReference type="EMBL" id="GGFM01001672">
    <property type="protein sequence ID" value="MBW22423.1"/>
    <property type="molecule type" value="Transcribed_RNA"/>
</dbReference>
<keyword evidence="8" id="KW-0496">Mitochondrion</keyword>
<proteinExistence type="inferred from homology"/>
<feature type="domain" description="6-phosphogluconate dehydrogenase NADP-binding" evidence="12">
    <location>
        <begin position="38"/>
        <end position="196"/>
    </location>
</feature>
<dbReference type="PIRSF" id="PIRSF000103">
    <property type="entry name" value="HIBADH"/>
    <property type="match status" value="1"/>
</dbReference>
<dbReference type="EC" id="1.1.1.31" evidence="11"/>
<comment type="subcellular location">
    <subcellularLocation>
        <location evidence="1">Mitochondrion</location>
    </subcellularLocation>
</comment>
<dbReference type="GO" id="GO:0005739">
    <property type="term" value="C:mitochondrion"/>
    <property type="evidence" value="ECO:0007669"/>
    <property type="project" value="UniProtKB-SubCell"/>
</dbReference>
<name>A0A2M3Z1N8_9DIPT</name>
<evidence type="ECO:0000256" key="2">
    <source>
        <dbReference type="ARBA" id="ARBA00005109"/>
    </source>
</evidence>
<comment type="pathway">
    <text evidence="2 11">Amino-acid degradation; L-valine degradation.</text>
</comment>
<dbReference type="GO" id="GO:0051287">
    <property type="term" value="F:NAD binding"/>
    <property type="evidence" value="ECO:0007669"/>
    <property type="project" value="InterPro"/>
</dbReference>
<dbReference type="PANTHER" id="PTHR22981">
    <property type="entry name" value="3-HYDROXYISOBUTYRATE DEHYDROGENASE-RELATED"/>
    <property type="match status" value="1"/>
</dbReference>
<evidence type="ECO:0000256" key="4">
    <source>
        <dbReference type="ARBA" id="ARBA00022456"/>
    </source>
</evidence>
<dbReference type="GO" id="GO:0006574">
    <property type="term" value="P:L-valine catabolic process"/>
    <property type="evidence" value="ECO:0007669"/>
    <property type="project" value="UniProtKB-UniPathway"/>
</dbReference>
<dbReference type="InterPro" id="IPR015815">
    <property type="entry name" value="HIBADH-related"/>
</dbReference>
<dbReference type="InterPro" id="IPR036291">
    <property type="entry name" value="NAD(P)-bd_dom_sf"/>
</dbReference>
<dbReference type="InterPro" id="IPR029154">
    <property type="entry name" value="HIBADH-like_NADP-bd"/>
</dbReference>
<keyword evidence="4 11" id="KW-0101">Branched-chain amino acid catabolism</keyword>
<keyword evidence="6 11" id="KW-0560">Oxidoreductase</keyword>
<evidence type="ECO:0000256" key="6">
    <source>
        <dbReference type="ARBA" id="ARBA00023002"/>
    </source>
</evidence>
<evidence type="ECO:0000313" key="14">
    <source>
        <dbReference type="EMBL" id="MBW22423.1"/>
    </source>
</evidence>
<evidence type="ECO:0000256" key="5">
    <source>
        <dbReference type="ARBA" id="ARBA00022946"/>
    </source>
</evidence>
<dbReference type="PROSITE" id="PS00895">
    <property type="entry name" value="3_HYDROXYISOBUT_DH"/>
    <property type="match status" value="1"/>
</dbReference>
<dbReference type="AlphaFoldDB" id="A0A2M3Z1N8"/>
<dbReference type="InterPro" id="IPR011548">
    <property type="entry name" value="HIBADH"/>
</dbReference>
<dbReference type="InterPro" id="IPR013328">
    <property type="entry name" value="6PGD_dom2"/>
</dbReference>
<dbReference type="InterPro" id="IPR002204">
    <property type="entry name" value="3-OH-isobutyrate_DH-rel_CS"/>
</dbReference>
<organism evidence="14">
    <name type="scientific">Anopheles braziliensis</name>
    <dbReference type="NCBI Taxonomy" id="58242"/>
    <lineage>
        <taxon>Eukaryota</taxon>
        <taxon>Metazoa</taxon>
        <taxon>Ecdysozoa</taxon>
        <taxon>Arthropoda</taxon>
        <taxon>Hexapoda</taxon>
        <taxon>Insecta</taxon>
        <taxon>Pterygota</taxon>
        <taxon>Neoptera</taxon>
        <taxon>Endopterygota</taxon>
        <taxon>Diptera</taxon>
        <taxon>Nematocera</taxon>
        <taxon>Culicoidea</taxon>
        <taxon>Culicidae</taxon>
        <taxon>Anophelinae</taxon>
        <taxon>Anopheles</taxon>
    </lineage>
</organism>
<evidence type="ECO:0000256" key="11">
    <source>
        <dbReference type="RuleBase" id="RU910714"/>
    </source>
</evidence>
<dbReference type="FunFam" id="3.40.50.720:FF:000119">
    <property type="entry name" value="3-hydroxyisobutyrate dehydrogenase"/>
    <property type="match status" value="1"/>
</dbReference>
<accession>A0A2M3Z1N8</accession>
<keyword evidence="7 11" id="KW-0520">NAD</keyword>
<evidence type="ECO:0000256" key="7">
    <source>
        <dbReference type="ARBA" id="ARBA00023027"/>
    </source>
</evidence>
<sequence>MAFRVLSRGASSAHQQQQQQLKVLTDLLIRSFSSGPKNVGFIGLGNMGGPMASNLMAKGHKLHVFDISAEAKSALKAKGATPYDNVADLAKASDFVVTMLPNNDIVANTYDTIIGGGGVKSNTIFIDSSTIDPNVAKAVQKKVKEAGATFVDAPVSGGVPGAQNATLTFMVGGSVEEYGAVKELLEGMGKKITHCGGYGMGQAAKVCNNMMLGISMCGLAECMNLAIRLGLDPKVFADIINASTGRSWASEVNNPVPGIIPTAPAGKGYAGGFATGLITKDLGIASAVATTTNSPIPLGALTHQIYRTLMAKGLANKDFSVVYDFLKNSEGK</sequence>
<evidence type="ECO:0000256" key="3">
    <source>
        <dbReference type="ARBA" id="ARBA00006013"/>
    </source>
</evidence>